<comment type="caution">
    <text evidence="2">The sequence shown here is derived from an EMBL/GenBank/DDBJ whole genome shotgun (WGS) entry which is preliminary data.</text>
</comment>
<feature type="domain" description="Amidohydrolase-related" evidence="1">
    <location>
        <begin position="320"/>
        <end position="426"/>
    </location>
</feature>
<dbReference type="InterPro" id="IPR006680">
    <property type="entry name" value="Amidohydro-rel"/>
</dbReference>
<dbReference type="SUPFAM" id="SSF51556">
    <property type="entry name" value="Metallo-dependent hydrolases"/>
    <property type="match status" value="2"/>
</dbReference>
<sequence length="893" mass="96546">MRRLNPRWNPVSGQDTTVVLRNATLFDGDSTLPGTVDICFEQGIVTSITASQLNSSPCPPKTHVIDLGGRFVTPGLVDIHSHHLELPFSSVAAARDVNEKPSLGTITPFVRAVDGFKPYDPAIKLIASGGVTSSLILPGSGNILGGQAYLVKNTPRPGRDQELVVEDLLFEHGIPQSGRRRYMKMACGENPKHQYGHTRLGNAWLLRQHLEEARKLRDQQDQWCQRAREGATPSFLHRFGYLGRPDWQGEYPKSLELEPTVALLRGEVNLNIHCYETEDMERMLAVLHEFDIHVQAFHHALGAWEIPEFLKQQEPNITIATFADNALFKHEAYGANLRAPRILDDHGIRVVLKSDHTGEGNYAKHLMWQASIAHSFGLSTDKSLQAVTSAGAHSINQDHRVGYVRPGHDADLVVWDIHPLQVGATPLQIYIDGVALLEADVLDSELGRPIRTAALLPPVQRPSMGKEERTRLIKKVTSPRGQIVIHGITKALLSWWKPSEDPNNAADADSEEAHQLTAVISAGKLTCIGRRLACAPHIRDNATYINLKDGHISPGLVAFGNKLGLIDIASEPSTGDGSPASSSSALNEQRDLHYAKYGVHFGGRSLGRARVGGVTRAITAPLRGNGGGLLQGVSVGLRTSDSATVLDGGIWKDEVALHVVVGQDGKGADTPTISSQFERLRQILRKGQSDDDGSDGAYARAARGVLPVVVSAVNQDDIAQVILLKREFPRVRLVIFGGHGAPAVAKELAAADIPVILSGNRGAPDTWEKKDVLPGPPLSRCPAEVLINAGVLVALSARSESKTHGLALEARYAAKFAGLSDDEAIRLVSTNFDEILGLPKQSADGEIHGGGKNKGDFVVWEGDPLRGEGSVVLTVQDDGRIGDCWPDYEGAVL</sequence>
<dbReference type="Proteomes" id="UP000756346">
    <property type="component" value="Unassembled WGS sequence"/>
</dbReference>
<dbReference type="EMBL" id="JAGTJQ010000003">
    <property type="protein sequence ID" value="KAH7035108.1"/>
    <property type="molecule type" value="Genomic_DNA"/>
</dbReference>
<dbReference type="InterPro" id="IPR032466">
    <property type="entry name" value="Metal_Hydrolase"/>
</dbReference>
<evidence type="ECO:0000313" key="3">
    <source>
        <dbReference type="Proteomes" id="UP000756346"/>
    </source>
</evidence>
<dbReference type="GeneID" id="70179125"/>
<dbReference type="RefSeq" id="XP_046015201.1">
    <property type="nucleotide sequence ID" value="XM_046149579.1"/>
</dbReference>
<reference evidence="2" key="1">
    <citation type="journal article" date="2021" name="Nat. Commun.">
        <title>Genetic determinants of endophytism in the Arabidopsis root mycobiome.</title>
        <authorList>
            <person name="Mesny F."/>
            <person name="Miyauchi S."/>
            <person name="Thiergart T."/>
            <person name="Pickel B."/>
            <person name="Atanasova L."/>
            <person name="Karlsson M."/>
            <person name="Huettel B."/>
            <person name="Barry K.W."/>
            <person name="Haridas S."/>
            <person name="Chen C."/>
            <person name="Bauer D."/>
            <person name="Andreopoulos W."/>
            <person name="Pangilinan J."/>
            <person name="LaButti K."/>
            <person name="Riley R."/>
            <person name="Lipzen A."/>
            <person name="Clum A."/>
            <person name="Drula E."/>
            <person name="Henrissat B."/>
            <person name="Kohler A."/>
            <person name="Grigoriev I.V."/>
            <person name="Martin F.M."/>
            <person name="Hacquard S."/>
        </authorList>
    </citation>
    <scope>NUCLEOTIDE SEQUENCE</scope>
    <source>
        <strain evidence="2">MPI-CAGE-CH-0230</strain>
    </source>
</reference>
<dbReference type="InterPro" id="IPR051781">
    <property type="entry name" value="Metallo-dep_Hydrolase"/>
</dbReference>
<dbReference type="PANTHER" id="PTHR43135:SF3">
    <property type="entry name" value="ALPHA-D-RIBOSE 1-METHYLPHOSPHONATE 5-TRIPHOSPHATE DIPHOSPHATASE"/>
    <property type="match status" value="1"/>
</dbReference>
<dbReference type="SUPFAM" id="SSF51338">
    <property type="entry name" value="Composite domain of metallo-dependent hydrolases"/>
    <property type="match status" value="1"/>
</dbReference>
<dbReference type="Pfam" id="PF01979">
    <property type="entry name" value="Amidohydro_1"/>
    <property type="match status" value="1"/>
</dbReference>
<dbReference type="Gene3D" id="3.20.20.140">
    <property type="entry name" value="Metal-dependent hydrolases"/>
    <property type="match status" value="2"/>
</dbReference>
<evidence type="ECO:0000259" key="1">
    <source>
        <dbReference type="Pfam" id="PF01979"/>
    </source>
</evidence>
<dbReference type="AlphaFoldDB" id="A0A9P8YAU9"/>
<dbReference type="OrthoDB" id="10258955at2759"/>
<dbReference type="InterPro" id="IPR011059">
    <property type="entry name" value="Metal-dep_hydrolase_composite"/>
</dbReference>
<dbReference type="PANTHER" id="PTHR43135">
    <property type="entry name" value="ALPHA-D-RIBOSE 1-METHYLPHOSPHONATE 5-TRIPHOSPHATE DIPHOSPHATASE"/>
    <property type="match status" value="1"/>
</dbReference>
<gene>
    <name evidence="2" type="ORF">B0I36DRAFT_238070</name>
</gene>
<dbReference type="GO" id="GO:0016810">
    <property type="term" value="F:hydrolase activity, acting on carbon-nitrogen (but not peptide) bonds"/>
    <property type="evidence" value="ECO:0007669"/>
    <property type="project" value="InterPro"/>
</dbReference>
<evidence type="ECO:0000313" key="2">
    <source>
        <dbReference type="EMBL" id="KAH7035108.1"/>
    </source>
</evidence>
<keyword evidence="3" id="KW-1185">Reference proteome</keyword>
<name>A0A9P8YAU9_9PEZI</name>
<organism evidence="2 3">
    <name type="scientific">Microdochium trichocladiopsis</name>
    <dbReference type="NCBI Taxonomy" id="1682393"/>
    <lineage>
        <taxon>Eukaryota</taxon>
        <taxon>Fungi</taxon>
        <taxon>Dikarya</taxon>
        <taxon>Ascomycota</taxon>
        <taxon>Pezizomycotina</taxon>
        <taxon>Sordariomycetes</taxon>
        <taxon>Xylariomycetidae</taxon>
        <taxon>Xylariales</taxon>
        <taxon>Microdochiaceae</taxon>
        <taxon>Microdochium</taxon>
    </lineage>
</organism>
<proteinExistence type="predicted"/>
<accession>A0A9P8YAU9</accession>
<protein>
    <submittedName>
        <fullName evidence="2">Amidohydrolase</fullName>
    </submittedName>
</protein>